<organism evidence="2 3">
    <name type="scientific">Elysia marginata</name>
    <dbReference type="NCBI Taxonomy" id="1093978"/>
    <lineage>
        <taxon>Eukaryota</taxon>
        <taxon>Metazoa</taxon>
        <taxon>Spiralia</taxon>
        <taxon>Lophotrochozoa</taxon>
        <taxon>Mollusca</taxon>
        <taxon>Gastropoda</taxon>
        <taxon>Heterobranchia</taxon>
        <taxon>Euthyneura</taxon>
        <taxon>Panpulmonata</taxon>
        <taxon>Sacoglossa</taxon>
        <taxon>Placobranchoidea</taxon>
        <taxon>Plakobranchidae</taxon>
        <taxon>Elysia</taxon>
    </lineage>
</organism>
<evidence type="ECO:0000313" key="3">
    <source>
        <dbReference type="Proteomes" id="UP000762676"/>
    </source>
</evidence>
<dbReference type="AlphaFoldDB" id="A0AAV4IAA4"/>
<accession>A0AAV4IAA4</accession>
<evidence type="ECO:0000256" key="1">
    <source>
        <dbReference type="SAM" id="MobiDB-lite"/>
    </source>
</evidence>
<comment type="caution">
    <text evidence="2">The sequence shown here is derived from an EMBL/GenBank/DDBJ whole genome shotgun (WGS) entry which is preliminary data.</text>
</comment>
<feature type="compositionally biased region" description="Low complexity" evidence="1">
    <location>
        <begin position="205"/>
        <end position="215"/>
    </location>
</feature>
<keyword evidence="3" id="KW-1185">Reference proteome</keyword>
<dbReference type="Proteomes" id="UP000762676">
    <property type="component" value="Unassembled WGS sequence"/>
</dbReference>
<feature type="non-terminal residue" evidence="2">
    <location>
        <position position="257"/>
    </location>
</feature>
<feature type="compositionally biased region" description="Low complexity" evidence="1">
    <location>
        <begin position="49"/>
        <end position="66"/>
    </location>
</feature>
<feature type="compositionally biased region" description="Low complexity" evidence="1">
    <location>
        <begin position="120"/>
        <end position="189"/>
    </location>
</feature>
<sequence length="257" mass="25813">MAMLGTETRIPLPAPGGAAEDIATATCDGFPSAAGVMEARSTNPEVPASGEEISDSGSPGSSSPPDRLLPNGSVAAQGDPATRLPQDNQGAGSSAPSSKFLTTHRTSSNTIIITPIASTATTSSSVQDSSNPANSSPTAPTPIGTSAASNTTTTTSTTTSITTVSAQTDSNESEPASGPASPASCDSGSVGTAGEDSASGDDELSASSASISAAASRRKKPSSPRKGSQGSRGSAVSPSRWRRSWPWSRFRRRRRDK</sequence>
<feature type="region of interest" description="Disordered" evidence="1">
    <location>
        <begin position="1"/>
        <end position="22"/>
    </location>
</feature>
<feature type="region of interest" description="Disordered" evidence="1">
    <location>
        <begin position="34"/>
        <end position="106"/>
    </location>
</feature>
<feature type="region of interest" description="Disordered" evidence="1">
    <location>
        <begin position="120"/>
        <end position="257"/>
    </location>
</feature>
<dbReference type="EMBL" id="BMAT01013187">
    <property type="protein sequence ID" value="GFS07262.1"/>
    <property type="molecule type" value="Genomic_DNA"/>
</dbReference>
<protein>
    <submittedName>
        <fullName evidence="2">Uncharacterized protein</fullName>
    </submittedName>
</protein>
<gene>
    <name evidence="2" type="ORF">ElyMa_006565800</name>
</gene>
<reference evidence="2 3" key="1">
    <citation type="journal article" date="2021" name="Elife">
        <title>Chloroplast acquisition without the gene transfer in kleptoplastic sea slugs, Plakobranchus ocellatus.</title>
        <authorList>
            <person name="Maeda T."/>
            <person name="Takahashi S."/>
            <person name="Yoshida T."/>
            <person name="Shimamura S."/>
            <person name="Takaki Y."/>
            <person name="Nagai Y."/>
            <person name="Toyoda A."/>
            <person name="Suzuki Y."/>
            <person name="Arimoto A."/>
            <person name="Ishii H."/>
            <person name="Satoh N."/>
            <person name="Nishiyama T."/>
            <person name="Hasebe M."/>
            <person name="Maruyama T."/>
            <person name="Minagawa J."/>
            <person name="Obokata J."/>
            <person name="Shigenobu S."/>
        </authorList>
    </citation>
    <scope>NUCLEOTIDE SEQUENCE [LARGE SCALE GENOMIC DNA]</scope>
</reference>
<feature type="compositionally biased region" description="Low complexity" evidence="1">
    <location>
        <begin position="224"/>
        <end position="248"/>
    </location>
</feature>
<proteinExistence type="predicted"/>
<evidence type="ECO:0000313" key="2">
    <source>
        <dbReference type="EMBL" id="GFS07262.1"/>
    </source>
</evidence>
<feature type="compositionally biased region" description="Polar residues" evidence="1">
    <location>
        <begin position="85"/>
        <end position="105"/>
    </location>
</feature>
<name>A0AAV4IAA4_9GAST</name>